<accession>I3IGX0</accession>
<evidence type="ECO:0000313" key="3">
    <source>
        <dbReference type="EMBL" id="GAB60965.1"/>
    </source>
</evidence>
<evidence type="ECO:0000259" key="2">
    <source>
        <dbReference type="Pfam" id="PF00350"/>
    </source>
</evidence>
<dbReference type="InterPro" id="IPR045063">
    <property type="entry name" value="Dynamin_N"/>
</dbReference>
<protein>
    <recommendedName>
        <fullName evidence="2">Dynamin N-terminal domain-containing protein</fullName>
    </recommendedName>
</protein>
<name>I3IGX0_9BACT</name>
<reference evidence="3 4" key="1">
    <citation type="journal article" date="2012" name="FEBS Lett.">
        <title>Anammox organism KSU-1 expresses a NirK-type copper-containing nitrite reductase instead of a NirS-type with cytochrome cd1.</title>
        <authorList>
            <person name="Hira D."/>
            <person name="Toh H."/>
            <person name="Migita C.T."/>
            <person name="Okubo H."/>
            <person name="Nishiyama T."/>
            <person name="Hattori M."/>
            <person name="Furukawa K."/>
            <person name="Fujii T."/>
        </authorList>
    </citation>
    <scope>NUCLEOTIDE SEQUENCE [LARGE SCALE GENOMIC DNA]</scope>
</reference>
<dbReference type="Gene3D" id="3.40.50.300">
    <property type="entry name" value="P-loop containing nucleotide triphosphate hydrolases"/>
    <property type="match status" value="1"/>
</dbReference>
<gene>
    <name evidence="3" type="ORF">KSU1_B0108</name>
</gene>
<dbReference type="OrthoDB" id="9802035at2"/>
<comment type="caution">
    <text evidence="3">The sequence shown here is derived from an EMBL/GenBank/DDBJ whole genome shotgun (WGS) entry which is preliminary data.</text>
</comment>
<dbReference type="SUPFAM" id="SSF52540">
    <property type="entry name" value="P-loop containing nucleoside triphosphate hydrolases"/>
    <property type="match status" value="1"/>
</dbReference>
<dbReference type="Proteomes" id="UP000002985">
    <property type="component" value="Unassembled WGS sequence"/>
</dbReference>
<keyword evidence="1" id="KW-0175">Coiled coil</keyword>
<evidence type="ECO:0000313" key="4">
    <source>
        <dbReference type="Proteomes" id="UP000002985"/>
    </source>
</evidence>
<feature type="domain" description="Dynamin N-terminal" evidence="2">
    <location>
        <begin position="130"/>
        <end position="369"/>
    </location>
</feature>
<organism evidence="3 4">
    <name type="scientific">Candidatus Jettenia caeni</name>
    <dbReference type="NCBI Taxonomy" id="247490"/>
    <lineage>
        <taxon>Bacteria</taxon>
        <taxon>Pseudomonadati</taxon>
        <taxon>Planctomycetota</taxon>
        <taxon>Candidatus Brocadiia</taxon>
        <taxon>Candidatus Brocadiales</taxon>
        <taxon>Candidatus Brocadiaceae</taxon>
        <taxon>Candidatus Jettenia</taxon>
    </lineage>
</organism>
<proteinExistence type="predicted"/>
<evidence type="ECO:0000256" key="1">
    <source>
        <dbReference type="SAM" id="Coils"/>
    </source>
</evidence>
<sequence>MIDTSLFWLNSYDKLSISCYSRTDFIRHWQKLNGHPQCFGVSGKLTGKNNNENITTPRNCGENTCPVRIPCEGLHENAPFSNAKLREKSIEILSKVLFLAKVIEGQDTITAFQYDIEKLIKDWNHDTPQVAIIGAFSSGKSTLINRILNTDILTVKRTPTTGVVTVTCYGHEPIANLYFRKIVTMGLLAADKQHVDKDVLLTLHSWISSPDKFNVKNIFELFETDFKPIDIVHLKSQLEELLSYVKPHNIEPNVKTISLTEKIKRKITGQPSAIEKFTRNFKIEFADSEPINFDLRKKEDVNEFKTYLSDYQKSIRVEKALCRLPHKDLKTFNLLDTAGLCSPYAFHTSIVEELLSRKPDKLIILLDSRNLEGPTNHEAIKVLKQFVSSSSELRRITFGLTFWNILLRNYMENDREPELSFLNANYRQIAVSELSKKIRSQLRKLLESSLSFRCEIEPVSYTLALGDSVPDDIGYSLDSLRKGLRNECSGWIGVKMWAERWQFKKDIGNCLLELVKNKALKIEDDINNCNSDRSFDDEITRLNKDEESTNRRFSQIEQEILEQLNSKQSLAISEINMLDSKSQIMEYINTGYTKTITNILDTIKTYSENQFNSLMEIINNGENILFYKNNYVIDFDRRLLGLEESAKKEAEGNITGLGYTFKGIWDFLLGSIKEWNASSRAAARDTLKRELVKTIDITRSAITRRNKNLFPLKSQIISRIQEQKRQIEEQQRNKKDLLLRLKKRLAEIEGLYKICERVEKEIKNYTNDIISANERVMLSKRSDFKAYLVDVQGRIHSFKKGRSEGTLILLNPPQSEWKEIVLEINDYKTVYYPQKTNSPVWVKFEEKNEIKPYTPLCILNPIELYLTTMTAKLIEPRRTVK</sequence>
<dbReference type="eggNOG" id="ENOG503411Q">
    <property type="taxonomic scope" value="Bacteria"/>
</dbReference>
<dbReference type="Pfam" id="PF00350">
    <property type="entry name" value="Dynamin_N"/>
    <property type="match status" value="1"/>
</dbReference>
<feature type="coiled-coil region" evidence="1">
    <location>
        <begin position="713"/>
        <end position="775"/>
    </location>
</feature>
<dbReference type="AlphaFoldDB" id="I3IGX0"/>
<dbReference type="InterPro" id="IPR027417">
    <property type="entry name" value="P-loop_NTPase"/>
</dbReference>
<dbReference type="EMBL" id="BAFH01000002">
    <property type="protein sequence ID" value="GAB60965.1"/>
    <property type="molecule type" value="Genomic_DNA"/>
</dbReference>
<dbReference type="STRING" id="247490.KSU1_B0108"/>
<keyword evidence="4" id="KW-1185">Reference proteome</keyword>